<sequence>MQSTRLPRNVCDELELLIRNFIWGHSSDSRGVHPVNWGTICSPVANGGFGFKNLGHQHEAFLLKLVFAMISALDKLWVHVLRAKYHVYDFVSRSLPNMKGSWLWKGVCLAWEDVRKNLMWNLGDGNMVDFWDDSWVDTLGSLRSYRTDGVSHASHCTLIRSMVDHNREWRWSEFIDMVPPSVVQHIEAIKPPNATGITDLPDWSLEPSRRFMVNSAYRLCTNHPLLEEDQLWLCLSKYIGLPRV</sequence>
<reference evidence="1" key="1">
    <citation type="submission" date="2023-05" db="EMBL/GenBank/DDBJ databases">
        <title>Genome and transcriptome analyses reveal genes involved in the formation of fine ridges on petal epidermal cells in Hibiscus trionum.</title>
        <authorList>
            <person name="Koshimizu S."/>
            <person name="Masuda S."/>
            <person name="Ishii T."/>
            <person name="Shirasu K."/>
            <person name="Hoshino A."/>
            <person name="Arita M."/>
        </authorList>
    </citation>
    <scope>NUCLEOTIDE SEQUENCE</scope>
    <source>
        <strain evidence="1">Hamamatsu line</strain>
    </source>
</reference>
<comment type="caution">
    <text evidence="1">The sequence shown here is derived from an EMBL/GenBank/DDBJ whole genome shotgun (WGS) entry which is preliminary data.</text>
</comment>
<protein>
    <recommendedName>
        <fullName evidence="3">Reverse transcriptase zinc-binding domain-containing protein</fullName>
    </recommendedName>
</protein>
<evidence type="ECO:0000313" key="2">
    <source>
        <dbReference type="Proteomes" id="UP001165190"/>
    </source>
</evidence>
<organism evidence="1 2">
    <name type="scientific">Hibiscus trionum</name>
    <name type="common">Flower of an hour</name>
    <dbReference type="NCBI Taxonomy" id="183268"/>
    <lineage>
        <taxon>Eukaryota</taxon>
        <taxon>Viridiplantae</taxon>
        <taxon>Streptophyta</taxon>
        <taxon>Embryophyta</taxon>
        <taxon>Tracheophyta</taxon>
        <taxon>Spermatophyta</taxon>
        <taxon>Magnoliopsida</taxon>
        <taxon>eudicotyledons</taxon>
        <taxon>Gunneridae</taxon>
        <taxon>Pentapetalae</taxon>
        <taxon>rosids</taxon>
        <taxon>malvids</taxon>
        <taxon>Malvales</taxon>
        <taxon>Malvaceae</taxon>
        <taxon>Malvoideae</taxon>
        <taxon>Hibiscus</taxon>
    </lineage>
</organism>
<accession>A0A9W7IN57</accession>
<dbReference type="Proteomes" id="UP001165190">
    <property type="component" value="Unassembled WGS sequence"/>
</dbReference>
<keyword evidence="2" id="KW-1185">Reference proteome</keyword>
<gene>
    <name evidence="1" type="ORF">HRI_003583700</name>
</gene>
<dbReference type="PANTHER" id="PTHR33116">
    <property type="entry name" value="REVERSE TRANSCRIPTASE ZINC-BINDING DOMAIN-CONTAINING PROTEIN-RELATED-RELATED"/>
    <property type="match status" value="1"/>
</dbReference>
<dbReference type="PANTHER" id="PTHR33116:SF86">
    <property type="entry name" value="REVERSE TRANSCRIPTASE DOMAIN-CONTAINING PROTEIN"/>
    <property type="match status" value="1"/>
</dbReference>
<evidence type="ECO:0000313" key="1">
    <source>
        <dbReference type="EMBL" id="GMI99144.1"/>
    </source>
</evidence>
<dbReference type="OrthoDB" id="784234at2759"/>
<dbReference type="EMBL" id="BSYR01000034">
    <property type="protein sequence ID" value="GMI99144.1"/>
    <property type="molecule type" value="Genomic_DNA"/>
</dbReference>
<proteinExistence type="predicted"/>
<dbReference type="AlphaFoldDB" id="A0A9W7IN57"/>
<evidence type="ECO:0008006" key="3">
    <source>
        <dbReference type="Google" id="ProtNLM"/>
    </source>
</evidence>
<name>A0A9W7IN57_HIBTR</name>